<dbReference type="WBParaSite" id="Smp_074560.2">
    <property type="protein sequence ID" value="Smp_074560.2"/>
    <property type="gene ID" value="Smp_074560"/>
</dbReference>
<name>G4VRD2_SCHMA</name>
<organism evidence="2 3">
    <name type="scientific">Schistosoma mansoni</name>
    <name type="common">Blood fluke</name>
    <dbReference type="NCBI Taxonomy" id="6183"/>
    <lineage>
        <taxon>Eukaryota</taxon>
        <taxon>Metazoa</taxon>
        <taxon>Spiralia</taxon>
        <taxon>Lophotrochozoa</taxon>
        <taxon>Platyhelminthes</taxon>
        <taxon>Trematoda</taxon>
        <taxon>Digenea</taxon>
        <taxon>Strigeidida</taxon>
        <taxon>Schistosomatoidea</taxon>
        <taxon>Schistosomatidae</taxon>
        <taxon>Schistosoma</taxon>
    </lineage>
</organism>
<feature type="region of interest" description="Disordered" evidence="1">
    <location>
        <begin position="136"/>
        <end position="155"/>
    </location>
</feature>
<reference evidence="2" key="1">
    <citation type="journal article" date="2012" name="PLoS Negl. Trop. Dis.">
        <title>A systematically improved high quality genome and transcriptome of the human blood fluke Schistosoma mansoni.</title>
        <authorList>
            <person name="Protasio A.V."/>
            <person name="Tsai I.J."/>
            <person name="Babbage A."/>
            <person name="Nichol S."/>
            <person name="Hunt M."/>
            <person name="Aslett M.A."/>
            <person name="De Silva N."/>
            <person name="Velarde G.S."/>
            <person name="Anderson T.J."/>
            <person name="Clark R.C."/>
            <person name="Davidson C."/>
            <person name="Dillon G.P."/>
            <person name="Holroyd N.E."/>
            <person name="LoVerde P.T."/>
            <person name="Lloyd C."/>
            <person name="McQuillan J."/>
            <person name="Oliveira G."/>
            <person name="Otto T.D."/>
            <person name="Parker-Manuel S.J."/>
            <person name="Quail M.A."/>
            <person name="Wilson R.A."/>
            <person name="Zerlotini A."/>
            <person name="Dunne D.W."/>
            <person name="Berriman M."/>
        </authorList>
    </citation>
    <scope>NUCLEOTIDE SEQUENCE [LARGE SCALE GENOMIC DNA]</scope>
    <source>
        <strain evidence="2">Puerto Rican</strain>
    </source>
</reference>
<evidence type="ECO:0000313" key="3">
    <source>
        <dbReference type="WBParaSite" id="Smp_074560.2"/>
    </source>
</evidence>
<dbReference type="OrthoDB" id="6236623at2759"/>
<evidence type="ECO:0000256" key="1">
    <source>
        <dbReference type="SAM" id="MobiDB-lite"/>
    </source>
</evidence>
<dbReference type="InParanoid" id="G4VRD2"/>
<sequence length="296" mass="34760">MPRCRKGRKSPYRTDEIAQNVKSSFIRDGENNLRNYSQPVDDGMKQVFYRSVPENVMKEQIYGERLYRQLPNEGQNMNKYVDAYDRMKPSTVYNDMSNTARSYPKWNDYDRSRSINSYKVEDIPYNSRNIRDEFEPRNASQHANNLMGDLPTPRNIRDGFEPRQTPLYSNNMMGELPVPRNTHTGYEPRHLSPYGSRSNNLMGDIPDAKLVRETYEPHYIPVKYNRSNNLLNVSETRNIRDRFESRQTPLYSNNMMGELPAPSSVSSNGNTYSYSIPQRPNLKIIRDEDTYNRYTD</sequence>
<dbReference type="ExpressionAtlas" id="G4VRD2">
    <property type="expression patterns" value="baseline and differential"/>
</dbReference>
<accession>G4VRD2</accession>
<dbReference type="HOGENOM" id="CLU_941104_0_0_1"/>
<keyword evidence="2" id="KW-1185">Reference proteome</keyword>
<dbReference type="Proteomes" id="UP000008854">
    <property type="component" value="Unassembled WGS sequence"/>
</dbReference>
<dbReference type="RefSeq" id="XP_018655285.1">
    <property type="nucleotide sequence ID" value="XM_018789887.1"/>
</dbReference>
<dbReference type="GeneID" id="8353430"/>
<dbReference type="AlphaFoldDB" id="G4VRD2"/>
<protein>
    <submittedName>
        <fullName evidence="3">GATA zinc finger domain-containing protein 14-like</fullName>
    </submittedName>
</protein>
<dbReference type="STRING" id="6183.G4VRD2"/>
<dbReference type="KEGG" id="smm:Smp_074560"/>
<proteinExistence type="predicted"/>
<reference evidence="3" key="2">
    <citation type="submission" date="2019-11" db="UniProtKB">
        <authorList>
            <consortium name="WormBaseParasite"/>
        </authorList>
    </citation>
    <scope>IDENTIFICATION</scope>
    <source>
        <strain evidence="3">Puerto Rican</strain>
    </source>
</reference>
<dbReference type="CTD" id="8353430"/>
<evidence type="ECO:0000313" key="2">
    <source>
        <dbReference type="Proteomes" id="UP000008854"/>
    </source>
</evidence>